<keyword evidence="4" id="KW-0698">rRNA processing</keyword>
<dbReference type="GO" id="GO:0003723">
    <property type="term" value="F:RNA binding"/>
    <property type="evidence" value="ECO:0007669"/>
    <property type="project" value="UniProtKB-UniRule"/>
</dbReference>
<dbReference type="GeneTree" id="ENSGT00940000174214"/>
<feature type="domain" description="Sm" evidence="12">
    <location>
        <begin position="23"/>
        <end position="65"/>
    </location>
</feature>
<dbReference type="Ensembl" id="ENSPCOT00000036691.1">
    <property type="protein sequence ID" value="ENSPCOP00000025981.1"/>
    <property type="gene ID" value="ENSPCOG00000025284.1"/>
</dbReference>
<dbReference type="InterPro" id="IPR016487">
    <property type="entry name" value="Lsm6/sSmF"/>
</dbReference>
<dbReference type="GO" id="GO:0005730">
    <property type="term" value="C:nucleolus"/>
    <property type="evidence" value="ECO:0007669"/>
    <property type="project" value="TreeGrafter"/>
</dbReference>
<reference evidence="13" key="2">
    <citation type="submission" date="2025-09" db="UniProtKB">
        <authorList>
            <consortium name="Ensembl"/>
        </authorList>
    </citation>
    <scope>IDENTIFICATION</scope>
</reference>
<dbReference type="GO" id="GO:0005688">
    <property type="term" value="C:U6 snRNP"/>
    <property type="evidence" value="ECO:0007669"/>
    <property type="project" value="TreeGrafter"/>
</dbReference>
<evidence type="ECO:0000256" key="6">
    <source>
        <dbReference type="ARBA" id="ARBA00022694"/>
    </source>
</evidence>
<keyword evidence="8 11" id="KW-0694">RNA-binding</keyword>
<dbReference type="InterPro" id="IPR001163">
    <property type="entry name" value="Sm_dom_euk/arc"/>
</dbReference>
<evidence type="ECO:0000256" key="2">
    <source>
        <dbReference type="ARBA" id="ARBA00007927"/>
    </source>
</evidence>
<dbReference type="Proteomes" id="UP000233160">
    <property type="component" value="Unassembled WGS sequence"/>
</dbReference>
<comment type="similarity">
    <text evidence="2 11">Belongs to the snRNP Sm proteins family. SmF/LSm6 subfamily.</text>
</comment>
<keyword evidence="14" id="KW-1185">Reference proteome</keyword>
<dbReference type="AlphaFoldDB" id="A0A2K6GIC4"/>
<keyword evidence="3" id="KW-0963">Cytoplasm</keyword>
<proteinExistence type="inferred from homology"/>
<comment type="subcellular location">
    <subcellularLocation>
        <location evidence="1">Cytoplasm</location>
    </subcellularLocation>
    <subcellularLocation>
        <location evidence="11">Nucleus</location>
    </subcellularLocation>
</comment>
<protein>
    <recommendedName>
        <fullName evidence="12">Sm domain-containing protein</fullName>
    </recommendedName>
</protein>
<keyword evidence="10 11" id="KW-0687">Ribonucleoprotein</keyword>
<evidence type="ECO:0000256" key="3">
    <source>
        <dbReference type="ARBA" id="ARBA00022490"/>
    </source>
</evidence>
<keyword evidence="11" id="KW-0539">Nucleus</keyword>
<dbReference type="SUPFAM" id="SSF50182">
    <property type="entry name" value="Sm-like ribonucleoproteins"/>
    <property type="match status" value="1"/>
</dbReference>
<dbReference type="GO" id="GO:0000398">
    <property type="term" value="P:mRNA splicing, via spliceosome"/>
    <property type="evidence" value="ECO:0007669"/>
    <property type="project" value="InterPro"/>
</dbReference>
<evidence type="ECO:0000256" key="7">
    <source>
        <dbReference type="ARBA" id="ARBA00022728"/>
    </source>
</evidence>
<dbReference type="Gene3D" id="2.30.30.100">
    <property type="match status" value="1"/>
</dbReference>
<dbReference type="GO" id="GO:0008033">
    <property type="term" value="P:tRNA processing"/>
    <property type="evidence" value="ECO:0007669"/>
    <property type="project" value="UniProtKB-KW"/>
</dbReference>
<evidence type="ECO:0000256" key="9">
    <source>
        <dbReference type="ARBA" id="ARBA00023187"/>
    </source>
</evidence>
<sequence>MNLRTHTPIVVKLNSGVAPVNKVDYRRVLACLDGYMNIALEQTEVYVSGQVKHKCGDAFIPGNVLYVSTEKRRM</sequence>
<evidence type="ECO:0000259" key="12">
    <source>
        <dbReference type="Pfam" id="PF01423"/>
    </source>
</evidence>
<evidence type="ECO:0000313" key="13">
    <source>
        <dbReference type="Ensembl" id="ENSPCOP00000025981.1"/>
    </source>
</evidence>
<evidence type="ECO:0000256" key="1">
    <source>
        <dbReference type="ARBA" id="ARBA00004496"/>
    </source>
</evidence>
<keyword evidence="7 11" id="KW-0747">Spliceosome</keyword>
<organism evidence="13 14">
    <name type="scientific">Propithecus coquereli</name>
    <name type="common">Coquerel's sifaka</name>
    <name type="synonym">Propithecus verreauxi coquereli</name>
    <dbReference type="NCBI Taxonomy" id="379532"/>
    <lineage>
        <taxon>Eukaryota</taxon>
        <taxon>Metazoa</taxon>
        <taxon>Chordata</taxon>
        <taxon>Craniata</taxon>
        <taxon>Vertebrata</taxon>
        <taxon>Euteleostomi</taxon>
        <taxon>Mammalia</taxon>
        <taxon>Eutheria</taxon>
        <taxon>Euarchontoglires</taxon>
        <taxon>Primates</taxon>
        <taxon>Strepsirrhini</taxon>
        <taxon>Lemuriformes</taxon>
        <taxon>Indriidae</taxon>
        <taxon>Propithecus</taxon>
    </lineage>
</organism>
<dbReference type="PANTHER" id="PTHR11021:SF1">
    <property type="entry name" value="U6 SNRNA-ASSOCIATED SM-LIKE PROTEIN LSM6"/>
    <property type="match status" value="1"/>
</dbReference>
<dbReference type="Pfam" id="PF01423">
    <property type="entry name" value="LSM"/>
    <property type="match status" value="1"/>
</dbReference>
<name>A0A2K6GIC4_PROCO</name>
<dbReference type="STRING" id="379532.ENSPCOP00000025981"/>
<keyword evidence="5 11" id="KW-0507">mRNA processing</keyword>
<dbReference type="InterPro" id="IPR010920">
    <property type="entry name" value="LSM_dom_sf"/>
</dbReference>
<dbReference type="GO" id="GO:0030490">
    <property type="term" value="P:maturation of SSU-rRNA"/>
    <property type="evidence" value="ECO:0007669"/>
    <property type="project" value="TreeGrafter"/>
</dbReference>
<dbReference type="PANTHER" id="PTHR11021">
    <property type="entry name" value="SMALL NUCLEAR RIBONUCLEOPROTEIN F SNRNP-F"/>
    <property type="match status" value="1"/>
</dbReference>
<evidence type="ECO:0000313" key="14">
    <source>
        <dbReference type="Proteomes" id="UP000233160"/>
    </source>
</evidence>
<keyword evidence="9 11" id="KW-0508">mRNA splicing</keyword>
<accession>A0A2K6GIC4</accession>
<dbReference type="GO" id="GO:0000932">
    <property type="term" value="C:P-body"/>
    <property type="evidence" value="ECO:0007669"/>
    <property type="project" value="TreeGrafter"/>
</dbReference>
<evidence type="ECO:0000256" key="10">
    <source>
        <dbReference type="ARBA" id="ARBA00023274"/>
    </source>
</evidence>
<evidence type="ECO:0000256" key="8">
    <source>
        <dbReference type="ARBA" id="ARBA00022884"/>
    </source>
</evidence>
<keyword evidence="6" id="KW-0819">tRNA processing</keyword>
<evidence type="ECO:0000256" key="5">
    <source>
        <dbReference type="ARBA" id="ARBA00022664"/>
    </source>
</evidence>
<evidence type="ECO:0000256" key="4">
    <source>
        <dbReference type="ARBA" id="ARBA00022552"/>
    </source>
</evidence>
<dbReference type="GO" id="GO:0005681">
    <property type="term" value="C:spliceosomal complex"/>
    <property type="evidence" value="ECO:0007669"/>
    <property type="project" value="UniProtKB-KW"/>
</dbReference>
<reference evidence="13" key="1">
    <citation type="submission" date="2025-08" db="UniProtKB">
        <authorList>
            <consortium name="Ensembl"/>
        </authorList>
    </citation>
    <scope>IDENTIFICATION</scope>
</reference>
<dbReference type="GO" id="GO:0046540">
    <property type="term" value="C:U4/U6 x U5 tri-snRNP complex"/>
    <property type="evidence" value="ECO:0007669"/>
    <property type="project" value="TreeGrafter"/>
</dbReference>
<dbReference type="GO" id="GO:0005732">
    <property type="term" value="C:sno(s)RNA-containing ribonucleoprotein complex"/>
    <property type="evidence" value="ECO:0007669"/>
    <property type="project" value="TreeGrafter"/>
</dbReference>
<evidence type="ECO:0000256" key="11">
    <source>
        <dbReference type="PIRNR" id="PIRNR006609"/>
    </source>
</evidence>